<dbReference type="InterPro" id="IPR011701">
    <property type="entry name" value="MFS"/>
</dbReference>
<feature type="transmembrane region" description="Helical" evidence="6">
    <location>
        <begin position="112"/>
        <end position="135"/>
    </location>
</feature>
<dbReference type="InterPro" id="IPR020846">
    <property type="entry name" value="MFS_dom"/>
</dbReference>
<feature type="transmembrane region" description="Helical" evidence="6">
    <location>
        <begin position="281"/>
        <end position="297"/>
    </location>
</feature>
<feature type="domain" description="Major facilitator superfamily (MFS) profile" evidence="7">
    <location>
        <begin position="17"/>
        <end position="389"/>
    </location>
</feature>
<dbReference type="AlphaFoldDB" id="A0A1L3ZVQ8"/>
<feature type="transmembrane region" description="Helical" evidence="6">
    <location>
        <begin position="256"/>
        <end position="274"/>
    </location>
</feature>
<dbReference type="InterPro" id="IPR036259">
    <property type="entry name" value="MFS_trans_sf"/>
</dbReference>
<sequence>MIGNVEGGAKSGEIKYSFVAGFAATILVGIAGAFISIAMPGILLAISQSAEFPADRAAMFASTELCGMLASILFIGKLLNSKHRKTILVFAMAAIIVGNFASVFVYKSNVLLLARLLAGIGEGVAVAALGAAAASFSNPDRLFALFMSTNMGLVTAYLFFLPRIIAASGIESAFLVLVGLGVVGLLALPYFPSAIESKSAAPRSAAKVRPRGFSAGAVLGLAGCLGLNTGVGMVWPFMGALGSARGISSEAISTDLAMATFGGIAAGFSAALLGLRCGRRLPLIIGTLALVLSSIGLVSDTANYSLCAILFLFSWVFVTSYFMGTVAAVEDGGRAAVFIPAAQLGGLALGPQLSALVIDNFSLSWMVAGGSAICIMSALCALIGNSSRQKQLAA</sequence>
<accession>A0A1L3ZVQ8</accession>
<comment type="subcellular location">
    <subcellularLocation>
        <location evidence="1">Cell membrane</location>
        <topology evidence="1">Multi-pass membrane protein</topology>
    </subcellularLocation>
</comment>
<reference evidence="9" key="1">
    <citation type="submission" date="2016-11" db="EMBL/GenBank/DDBJ databases">
        <title>Complete Genome Sequence of alachlor-degrading Sphingomonas sp. strain JJ-A5.</title>
        <authorList>
            <person name="Lee H."/>
            <person name="Ka J.-O."/>
        </authorList>
    </citation>
    <scope>NUCLEOTIDE SEQUENCE [LARGE SCALE GENOMIC DNA]</scope>
    <source>
        <strain evidence="9">JJ-A5</strain>
    </source>
</reference>
<keyword evidence="9" id="KW-1185">Reference proteome</keyword>
<dbReference type="Gene3D" id="1.20.1250.20">
    <property type="entry name" value="MFS general substrate transporter like domains"/>
    <property type="match status" value="2"/>
</dbReference>
<evidence type="ECO:0000259" key="7">
    <source>
        <dbReference type="PROSITE" id="PS50850"/>
    </source>
</evidence>
<evidence type="ECO:0000256" key="5">
    <source>
        <dbReference type="ARBA" id="ARBA00023136"/>
    </source>
</evidence>
<protein>
    <recommendedName>
        <fullName evidence="7">Major facilitator superfamily (MFS) profile domain-containing protein</fullName>
    </recommendedName>
</protein>
<feature type="transmembrane region" description="Helical" evidence="6">
    <location>
        <begin position="212"/>
        <end position="236"/>
    </location>
</feature>
<dbReference type="RefSeq" id="WP_072597493.1">
    <property type="nucleotide sequence ID" value="NZ_CP018221.1"/>
</dbReference>
<gene>
    <name evidence="8" type="ORF">BSL82_10610</name>
</gene>
<dbReference type="PANTHER" id="PTHR43124">
    <property type="entry name" value="PURINE EFFLUX PUMP PBUE"/>
    <property type="match status" value="1"/>
</dbReference>
<keyword evidence="3 6" id="KW-0812">Transmembrane</keyword>
<dbReference type="SUPFAM" id="SSF103473">
    <property type="entry name" value="MFS general substrate transporter"/>
    <property type="match status" value="1"/>
</dbReference>
<dbReference type="EMBL" id="CP018221">
    <property type="protein sequence ID" value="API59713.1"/>
    <property type="molecule type" value="Genomic_DNA"/>
</dbReference>
<dbReference type="Proteomes" id="UP000182063">
    <property type="component" value="Chromosome"/>
</dbReference>
<dbReference type="STRING" id="1921510.BSL82_10610"/>
<keyword evidence="5 6" id="KW-0472">Membrane</keyword>
<dbReference type="KEGG" id="sphj:BSL82_10610"/>
<dbReference type="InterPro" id="IPR050189">
    <property type="entry name" value="MFS_Efflux_Transporters"/>
</dbReference>
<feature type="transmembrane region" description="Helical" evidence="6">
    <location>
        <begin position="303"/>
        <end position="323"/>
    </location>
</feature>
<keyword evidence="4 6" id="KW-1133">Transmembrane helix</keyword>
<dbReference type="PANTHER" id="PTHR43124:SF10">
    <property type="entry name" value="PURINE EFFLUX PUMP PBUE"/>
    <property type="match status" value="1"/>
</dbReference>
<evidence type="ECO:0000313" key="8">
    <source>
        <dbReference type="EMBL" id="API59713.1"/>
    </source>
</evidence>
<name>A0A1L3ZVQ8_9SPHN</name>
<proteinExistence type="predicted"/>
<dbReference type="GO" id="GO:0005886">
    <property type="term" value="C:plasma membrane"/>
    <property type="evidence" value="ECO:0007669"/>
    <property type="project" value="UniProtKB-SubCell"/>
</dbReference>
<feature type="transmembrane region" description="Helical" evidence="6">
    <location>
        <begin position="87"/>
        <end position="106"/>
    </location>
</feature>
<evidence type="ECO:0000256" key="2">
    <source>
        <dbReference type="ARBA" id="ARBA00022475"/>
    </source>
</evidence>
<feature type="transmembrane region" description="Helical" evidence="6">
    <location>
        <begin position="18"/>
        <end position="45"/>
    </location>
</feature>
<evidence type="ECO:0000256" key="1">
    <source>
        <dbReference type="ARBA" id="ARBA00004651"/>
    </source>
</evidence>
<evidence type="ECO:0000256" key="3">
    <source>
        <dbReference type="ARBA" id="ARBA00022692"/>
    </source>
</evidence>
<feature type="transmembrane region" description="Helical" evidence="6">
    <location>
        <begin position="57"/>
        <end position="75"/>
    </location>
</feature>
<feature type="transmembrane region" description="Helical" evidence="6">
    <location>
        <begin position="335"/>
        <end position="357"/>
    </location>
</feature>
<evidence type="ECO:0000256" key="6">
    <source>
        <dbReference type="SAM" id="Phobius"/>
    </source>
</evidence>
<keyword evidence="2" id="KW-1003">Cell membrane</keyword>
<dbReference type="GO" id="GO:0022857">
    <property type="term" value="F:transmembrane transporter activity"/>
    <property type="evidence" value="ECO:0007669"/>
    <property type="project" value="InterPro"/>
</dbReference>
<feature type="transmembrane region" description="Helical" evidence="6">
    <location>
        <begin position="172"/>
        <end position="191"/>
    </location>
</feature>
<organism evidence="8 9">
    <name type="scientific">Tardibacter chloracetimidivorans</name>
    <dbReference type="NCBI Taxonomy" id="1921510"/>
    <lineage>
        <taxon>Bacteria</taxon>
        <taxon>Pseudomonadati</taxon>
        <taxon>Pseudomonadota</taxon>
        <taxon>Alphaproteobacteria</taxon>
        <taxon>Sphingomonadales</taxon>
        <taxon>Sphingomonadaceae</taxon>
        <taxon>Tardibacter</taxon>
    </lineage>
</organism>
<dbReference type="PROSITE" id="PS50850">
    <property type="entry name" value="MFS"/>
    <property type="match status" value="1"/>
</dbReference>
<evidence type="ECO:0000256" key="4">
    <source>
        <dbReference type="ARBA" id="ARBA00022989"/>
    </source>
</evidence>
<evidence type="ECO:0000313" key="9">
    <source>
        <dbReference type="Proteomes" id="UP000182063"/>
    </source>
</evidence>
<feature type="transmembrane region" description="Helical" evidence="6">
    <location>
        <begin position="363"/>
        <end position="384"/>
    </location>
</feature>
<dbReference type="Pfam" id="PF07690">
    <property type="entry name" value="MFS_1"/>
    <property type="match status" value="1"/>
</dbReference>
<feature type="transmembrane region" description="Helical" evidence="6">
    <location>
        <begin position="142"/>
        <end position="160"/>
    </location>
</feature>